<keyword evidence="2" id="KW-1185">Reference proteome</keyword>
<protein>
    <submittedName>
        <fullName evidence="1">Uncharacterized protein</fullName>
    </submittedName>
</protein>
<reference evidence="1" key="1">
    <citation type="submission" date="2023-04" db="EMBL/GenBank/DDBJ databases">
        <authorList>
            <person name="Vijverberg K."/>
            <person name="Xiong W."/>
            <person name="Schranz E."/>
        </authorList>
    </citation>
    <scope>NUCLEOTIDE SEQUENCE</scope>
</reference>
<name>A0AA36E4N4_LACSI</name>
<dbReference type="AlphaFoldDB" id="A0AA36E4N4"/>
<gene>
    <name evidence="1" type="ORF">LSALG_LOCUS22858</name>
</gene>
<evidence type="ECO:0000313" key="2">
    <source>
        <dbReference type="Proteomes" id="UP001177003"/>
    </source>
</evidence>
<proteinExistence type="predicted"/>
<accession>A0AA36E4N4</accession>
<organism evidence="1 2">
    <name type="scientific">Lactuca saligna</name>
    <name type="common">Willowleaf lettuce</name>
    <dbReference type="NCBI Taxonomy" id="75948"/>
    <lineage>
        <taxon>Eukaryota</taxon>
        <taxon>Viridiplantae</taxon>
        <taxon>Streptophyta</taxon>
        <taxon>Embryophyta</taxon>
        <taxon>Tracheophyta</taxon>
        <taxon>Spermatophyta</taxon>
        <taxon>Magnoliopsida</taxon>
        <taxon>eudicotyledons</taxon>
        <taxon>Gunneridae</taxon>
        <taxon>Pentapetalae</taxon>
        <taxon>asterids</taxon>
        <taxon>campanulids</taxon>
        <taxon>Asterales</taxon>
        <taxon>Asteraceae</taxon>
        <taxon>Cichorioideae</taxon>
        <taxon>Cichorieae</taxon>
        <taxon>Lactucinae</taxon>
        <taxon>Lactuca</taxon>
    </lineage>
</organism>
<sequence>MLLVYCLVGDAEKETKMESDDREALLVKQIARMSNRPPTTLCGSFLVVGDHQSRGKGSSLIDGLQRSKGTITAIGSVCGVGLRQKEEGRGSSNGWHWWLAASSLVGGE</sequence>
<dbReference type="Proteomes" id="UP001177003">
    <property type="component" value="Chromosome 4"/>
</dbReference>
<evidence type="ECO:0000313" key="1">
    <source>
        <dbReference type="EMBL" id="CAI9283254.1"/>
    </source>
</evidence>
<dbReference type="EMBL" id="OX465080">
    <property type="protein sequence ID" value="CAI9283254.1"/>
    <property type="molecule type" value="Genomic_DNA"/>
</dbReference>